<comment type="caution">
    <text evidence="2">The sequence shown here is derived from an EMBL/GenBank/DDBJ whole genome shotgun (WGS) entry which is preliminary data.</text>
</comment>
<evidence type="ECO:0000313" key="3">
    <source>
        <dbReference type="Proteomes" id="UP000286351"/>
    </source>
</evidence>
<name>A0A423J842_9PSED</name>
<keyword evidence="1" id="KW-1133">Transmembrane helix</keyword>
<dbReference type="Proteomes" id="UP000286351">
    <property type="component" value="Unassembled WGS sequence"/>
</dbReference>
<evidence type="ECO:0000313" key="2">
    <source>
        <dbReference type="EMBL" id="RON33882.1"/>
    </source>
</evidence>
<sequence>MINFLLSILDYLGLIDSEARKDGPSTWSRRNRKLIRVVLIVCWIPFCAGLLIFLTIWLSHLGPVAQRVAIGVGVIQLIGLIVLLGRRNRT</sequence>
<dbReference type="EMBL" id="MOBO01000026">
    <property type="protein sequence ID" value="RON33882.1"/>
    <property type="molecule type" value="Genomic_DNA"/>
</dbReference>
<evidence type="ECO:0000256" key="1">
    <source>
        <dbReference type="SAM" id="Phobius"/>
    </source>
</evidence>
<feature type="transmembrane region" description="Helical" evidence="1">
    <location>
        <begin position="37"/>
        <end position="58"/>
    </location>
</feature>
<keyword evidence="1" id="KW-0812">Transmembrane</keyword>
<accession>A0A423J842</accession>
<reference evidence="2 3" key="1">
    <citation type="submission" date="2016-10" db="EMBL/GenBank/DDBJ databases">
        <title>Comparative genome analysis of multiple Pseudomonas spp. focuses on biocontrol and plant growth promoting traits.</title>
        <authorList>
            <person name="Tao X.-Y."/>
            <person name="Taylor C.G."/>
        </authorList>
    </citation>
    <scope>NUCLEOTIDE SEQUENCE [LARGE SCALE GENOMIC DNA]</scope>
    <source>
        <strain evidence="2 3">38D4</strain>
    </source>
</reference>
<protein>
    <submittedName>
        <fullName evidence="2">Uncharacterized protein</fullName>
    </submittedName>
</protein>
<dbReference type="AlphaFoldDB" id="A0A423J842"/>
<feature type="transmembrane region" description="Helical" evidence="1">
    <location>
        <begin position="64"/>
        <end position="84"/>
    </location>
</feature>
<gene>
    <name evidence="2" type="ORF">BK664_25690</name>
</gene>
<proteinExistence type="predicted"/>
<organism evidence="2 3">
    <name type="scientific">Pseudomonas brassicacearum</name>
    <dbReference type="NCBI Taxonomy" id="930166"/>
    <lineage>
        <taxon>Bacteria</taxon>
        <taxon>Pseudomonadati</taxon>
        <taxon>Pseudomonadota</taxon>
        <taxon>Gammaproteobacteria</taxon>
        <taxon>Pseudomonadales</taxon>
        <taxon>Pseudomonadaceae</taxon>
        <taxon>Pseudomonas</taxon>
    </lineage>
</organism>
<keyword evidence="1" id="KW-0472">Membrane</keyword>